<name>A0A1F7WLC8_9BACT</name>
<feature type="compositionally biased region" description="Basic and acidic residues" evidence="1">
    <location>
        <begin position="465"/>
        <end position="481"/>
    </location>
</feature>
<keyword evidence="2" id="KW-0812">Transmembrane</keyword>
<keyword evidence="2" id="KW-1133">Transmembrane helix</keyword>
<dbReference type="STRING" id="1817813.A2008_08075"/>
<gene>
    <name evidence="3" type="ORF">A2008_08075</name>
</gene>
<evidence type="ECO:0000313" key="4">
    <source>
        <dbReference type="Proteomes" id="UP000178735"/>
    </source>
</evidence>
<feature type="transmembrane region" description="Helical" evidence="2">
    <location>
        <begin position="607"/>
        <end position="625"/>
    </location>
</feature>
<dbReference type="EMBL" id="MGFH01000172">
    <property type="protein sequence ID" value="OGM03347.1"/>
    <property type="molecule type" value="Genomic_DNA"/>
</dbReference>
<evidence type="ECO:0000256" key="1">
    <source>
        <dbReference type="SAM" id="MobiDB-lite"/>
    </source>
</evidence>
<feature type="region of interest" description="Disordered" evidence="1">
    <location>
        <begin position="457"/>
        <end position="481"/>
    </location>
</feature>
<reference evidence="3 4" key="1">
    <citation type="journal article" date="2016" name="Nat. Commun.">
        <title>Thousands of microbial genomes shed light on interconnected biogeochemical processes in an aquifer system.</title>
        <authorList>
            <person name="Anantharaman K."/>
            <person name="Brown C.T."/>
            <person name="Hug L.A."/>
            <person name="Sharon I."/>
            <person name="Castelle C.J."/>
            <person name="Probst A.J."/>
            <person name="Thomas B.C."/>
            <person name="Singh A."/>
            <person name="Wilkins M.J."/>
            <person name="Karaoz U."/>
            <person name="Brodie E.L."/>
            <person name="Williams K.H."/>
            <person name="Hubbard S.S."/>
            <person name="Banfield J.F."/>
        </authorList>
    </citation>
    <scope>NUCLEOTIDE SEQUENCE [LARGE SCALE GENOMIC DNA]</scope>
</reference>
<evidence type="ECO:0000313" key="3">
    <source>
        <dbReference type="EMBL" id="OGM03347.1"/>
    </source>
</evidence>
<keyword evidence="2" id="KW-0472">Membrane</keyword>
<feature type="transmembrane region" description="Helical" evidence="2">
    <location>
        <begin position="577"/>
        <end position="601"/>
    </location>
</feature>
<evidence type="ECO:0000256" key="2">
    <source>
        <dbReference type="SAM" id="Phobius"/>
    </source>
</evidence>
<comment type="caution">
    <text evidence="3">The sequence shown here is derived from an EMBL/GenBank/DDBJ whole genome shotgun (WGS) entry which is preliminary data.</text>
</comment>
<dbReference type="AlphaFoldDB" id="A0A1F7WLC8"/>
<organism evidence="3 4">
    <name type="scientific">Candidatus Wallbacteria bacterium GWC2_49_35</name>
    <dbReference type="NCBI Taxonomy" id="1817813"/>
    <lineage>
        <taxon>Bacteria</taxon>
        <taxon>Candidatus Walliibacteriota</taxon>
    </lineage>
</organism>
<accession>A0A1F7WLC8</accession>
<feature type="region of interest" description="Disordered" evidence="1">
    <location>
        <begin position="533"/>
        <end position="554"/>
    </location>
</feature>
<dbReference type="Proteomes" id="UP000178735">
    <property type="component" value="Unassembled WGS sequence"/>
</dbReference>
<proteinExistence type="predicted"/>
<sequence>MSIFNFYVIILSIMNESNPLNNLVNFALDSNNGVYKSALTHIIVCQCAVAASDFDRVVSSVENMRALKSSDEECARLLVDIDMIVSDKEWTFSDYKQKNLLAKISRYFEFCYENVSLNIQNAKFASLYLDFVRSRLEMEFGYSYLALARYYMAAADYELVFSIIETVINKFPDSKYEYLALCDLLEIYKMEYQSLERNNEEFGPIIEKIVQILLYILKSYSYQPRSFYTIIKFAYIVFRFERGVTSLSFYEKLSEVYNEAIYEEEIKLEFVNYYIGRAKYKDAITYLNEYENIFNKTTRRSVINLYKFECHICLKDTINAQNIYKAVDEKNYNENNEALIKLYHLTARYAVILEEAGCVRDATTVYEKIYKSVPLKKLKEDALYKLVTLNINFYFDSREKMPDEIKNIARGYCVSFMGKYPKSPKAEEIKLIYDGLNLNSGVKPEFTSVQAAAQAGAPGMQKEVSTAKKEEPAAKEKFDARERKSAVSAGIKSPVAEIKTGGSIKISGGADKTRGVERKSVVSDRPLTVKVKNQTASDAVSEMPDNKAGSLKDDSARLGSPLEKKAMKPEGFDYVKFILYSAAVAVYMYVFLMLPVTSITVFYSKMLLSYFPILMLTGLLLFSLFKKMKIFE</sequence>
<protein>
    <submittedName>
        <fullName evidence="3">Uncharacterized protein</fullName>
    </submittedName>
</protein>